<comment type="similarity">
    <text evidence="1 6">Belongs to the RNase T2 family.</text>
</comment>
<dbReference type="SUPFAM" id="SSF55895">
    <property type="entry name" value="Ribonuclease Rh-like"/>
    <property type="match status" value="1"/>
</dbReference>
<dbReference type="PANTHER" id="PTHR11240">
    <property type="entry name" value="RIBONUCLEASE T2"/>
    <property type="match status" value="1"/>
</dbReference>
<feature type="active site" evidence="5">
    <location>
        <position position="59"/>
    </location>
</feature>
<feature type="active site" evidence="5">
    <location>
        <position position="122"/>
    </location>
</feature>
<keyword evidence="3" id="KW-1015">Disulfide bond</keyword>
<dbReference type="AlphaFoldDB" id="A0A5E4G441"/>
<evidence type="ECO:0000256" key="1">
    <source>
        <dbReference type="ARBA" id="ARBA00007469"/>
    </source>
</evidence>
<protein>
    <submittedName>
        <fullName evidence="8">PREDICTED: ribonuclease</fullName>
    </submittedName>
</protein>
<evidence type="ECO:0000256" key="2">
    <source>
        <dbReference type="ARBA" id="ARBA00022729"/>
    </source>
</evidence>
<dbReference type="InParanoid" id="A0A5E4G441"/>
<dbReference type="PANTHER" id="PTHR11240:SF18">
    <property type="entry name" value="OS07G0630400 PROTEIN"/>
    <property type="match status" value="1"/>
</dbReference>
<keyword evidence="2 7" id="KW-0732">Signal</keyword>
<dbReference type="InterPro" id="IPR036430">
    <property type="entry name" value="RNase_T2-like_sf"/>
</dbReference>
<feature type="signal peptide" evidence="7">
    <location>
        <begin position="1"/>
        <end position="17"/>
    </location>
</feature>
<dbReference type="GO" id="GO:0005576">
    <property type="term" value="C:extracellular region"/>
    <property type="evidence" value="ECO:0007669"/>
    <property type="project" value="TreeGrafter"/>
</dbReference>
<name>A0A5E4G441_PRUDU</name>
<accession>A0A5E4G441</accession>
<keyword evidence="4" id="KW-0325">Glycoprotein</keyword>
<dbReference type="CDD" id="cd01061">
    <property type="entry name" value="RNase_T2_euk"/>
    <property type="match status" value="1"/>
</dbReference>
<dbReference type="GO" id="GO:0033897">
    <property type="term" value="F:ribonuclease T2 activity"/>
    <property type="evidence" value="ECO:0007669"/>
    <property type="project" value="InterPro"/>
</dbReference>
<evidence type="ECO:0000256" key="7">
    <source>
        <dbReference type="SAM" id="SignalP"/>
    </source>
</evidence>
<dbReference type="Proteomes" id="UP000327085">
    <property type="component" value="Chromosome 5"/>
</dbReference>
<feature type="chain" id="PRO_5023040902" evidence="7">
    <location>
        <begin position="18"/>
        <end position="228"/>
    </location>
</feature>
<evidence type="ECO:0000256" key="6">
    <source>
        <dbReference type="RuleBase" id="RU004328"/>
    </source>
</evidence>
<proteinExistence type="inferred from homology"/>
<dbReference type="Pfam" id="PF00445">
    <property type="entry name" value="Ribonuclease_T2"/>
    <property type="match status" value="1"/>
</dbReference>
<feature type="active site" evidence="5">
    <location>
        <position position="118"/>
    </location>
</feature>
<evidence type="ECO:0000256" key="4">
    <source>
        <dbReference type="ARBA" id="ARBA00023180"/>
    </source>
</evidence>
<dbReference type="Gramene" id="VVA34539">
    <property type="protein sequence ID" value="VVA34539"/>
    <property type="gene ID" value="Prudul26B000259"/>
</dbReference>
<gene>
    <name evidence="8" type="ORF">ALMOND_2B000259</name>
</gene>
<sequence>MLKLLLLVLLSAASLQAITTHGQPYDYLQYVLQWQKTKCLKVGKRCTPEHQPYEKFTTHGLWPTNLSKILTCKSASKFSSTMLQNDASLLSKMKESWPNLEQRVAQGKDNNMWFWAMEYEKHGTCAKFSSQNTYLSKACDLWEENKIKEIFEHHKIFPTNVTSYKDILLMNAIQMETRSSPLLLCHRVNGDYLLWEVVLCYDDTAKKRMNCSDQSARQTNCGTDIYYK</sequence>
<organism evidence="8 9">
    <name type="scientific">Prunus dulcis</name>
    <name type="common">Almond</name>
    <name type="synonym">Amygdalus dulcis</name>
    <dbReference type="NCBI Taxonomy" id="3755"/>
    <lineage>
        <taxon>Eukaryota</taxon>
        <taxon>Viridiplantae</taxon>
        <taxon>Streptophyta</taxon>
        <taxon>Embryophyta</taxon>
        <taxon>Tracheophyta</taxon>
        <taxon>Spermatophyta</taxon>
        <taxon>Magnoliopsida</taxon>
        <taxon>eudicotyledons</taxon>
        <taxon>Gunneridae</taxon>
        <taxon>Pentapetalae</taxon>
        <taxon>rosids</taxon>
        <taxon>fabids</taxon>
        <taxon>Rosales</taxon>
        <taxon>Rosaceae</taxon>
        <taxon>Amygdaloideae</taxon>
        <taxon>Amygdaleae</taxon>
        <taxon>Prunus</taxon>
    </lineage>
</organism>
<evidence type="ECO:0000313" key="8">
    <source>
        <dbReference type="EMBL" id="VVA34539.1"/>
    </source>
</evidence>
<evidence type="ECO:0000313" key="9">
    <source>
        <dbReference type="Proteomes" id="UP000327085"/>
    </source>
</evidence>
<reference evidence="9" key="1">
    <citation type="journal article" date="2020" name="Plant J.">
        <title>Transposons played a major role in the diversification between the closely related almond and peach genomes: results from the almond genome sequence.</title>
        <authorList>
            <person name="Alioto T."/>
            <person name="Alexiou K.G."/>
            <person name="Bardil A."/>
            <person name="Barteri F."/>
            <person name="Castanera R."/>
            <person name="Cruz F."/>
            <person name="Dhingra A."/>
            <person name="Duval H."/>
            <person name="Fernandez I Marti A."/>
            <person name="Frias L."/>
            <person name="Galan B."/>
            <person name="Garcia J.L."/>
            <person name="Howad W."/>
            <person name="Gomez-Garrido J."/>
            <person name="Gut M."/>
            <person name="Julca I."/>
            <person name="Morata J."/>
            <person name="Puigdomenech P."/>
            <person name="Ribeca P."/>
            <person name="Rubio Cabetas M.J."/>
            <person name="Vlasova A."/>
            <person name="Wirthensohn M."/>
            <person name="Garcia-Mas J."/>
            <person name="Gabaldon T."/>
            <person name="Casacuberta J.M."/>
            <person name="Arus P."/>
        </authorList>
    </citation>
    <scope>NUCLEOTIDE SEQUENCE [LARGE SCALE GENOMIC DNA]</scope>
    <source>
        <strain evidence="9">cv. Texas</strain>
    </source>
</reference>
<dbReference type="OMA" id="PLANCKT"/>
<evidence type="ECO:0000256" key="3">
    <source>
        <dbReference type="ARBA" id="ARBA00023157"/>
    </source>
</evidence>
<dbReference type="EMBL" id="CABIKO010000338">
    <property type="protein sequence ID" value="VVA34539.1"/>
    <property type="molecule type" value="Genomic_DNA"/>
</dbReference>
<dbReference type="InterPro" id="IPR001568">
    <property type="entry name" value="RNase_T2-like"/>
</dbReference>
<evidence type="ECO:0000256" key="5">
    <source>
        <dbReference type="PIRSR" id="PIRSR633697-1"/>
    </source>
</evidence>
<dbReference type="InterPro" id="IPR033697">
    <property type="entry name" value="Ribonuclease_T2_eukaryotic"/>
</dbReference>
<dbReference type="Gene3D" id="3.90.730.10">
    <property type="entry name" value="Ribonuclease T2-like"/>
    <property type="match status" value="1"/>
</dbReference>
<dbReference type="GO" id="GO:0006401">
    <property type="term" value="P:RNA catabolic process"/>
    <property type="evidence" value="ECO:0007669"/>
    <property type="project" value="TreeGrafter"/>
</dbReference>
<dbReference type="GO" id="GO:0003723">
    <property type="term" value="F:RNA binding"/>
    <property type="evidence" value="ECO:0007669"/>
    <property type="project" value="InterPro"/>
</dbReference>